<gene>
    <name evidence="2" type="ordered locus">CENSYa_1222</name>
</gene>
<dbReference type="EnsemblBacteria" id="ABK77846">
    <property type="protein sequence ID" value="ABK77846"/>
    <property type="gene ID" value="CENSYa_1222"/>
</dbReference>
<dbReference type="KEGG" id="csy:CENSYa_1222"/>
<organism evidence="2 3">
    <name type="scientific">Cenarchaeum symbiosum (strain A)</name>
    <dbReference type="NCBI Taxonomy" id="414004"/>
    <lineage>
        <taxon>Archaea</taxon>
        <taxon>Nitrososphaerota</taxon>
        <taxon>Candidatus Cenarchaeales</taxon>
        <taxon>Candidatus Cenarchaeaceae</taxon>
        <taxon>Candidatus Cenarchaeum</taxon>
    </lineage>
</organism>
<reference evidence="2 3" key="1">
    <citation type="journal article" date="2006" name="Proc. Natl. Acad. Sci. U.S.A.">
        <title>Genomic analysis of the uncultivated marine crenarchaeote Cenarchaeum symbiosum.</title>
        <authorList>
            <person name="Hallam S.J."/>
            <person name="Konstantinidis K.T."/>
            <person name="Putnam N."/>
            <person name="Schleper C."/>
            <person name="Watanabe Y."/>
            <person name="Sugahara J."/>
            <person name="Preston C."/>
            <person name="de la Torre J."/>
            <person name="Richardson P.M."/>
            <person name="DeLong E.F."/>
        </authorList>
    </citation>
    <scope>NUCLEOTIDE SEQUENCE [LARGE SCALE GENOMIC DNA]</scope>
    <source>
        <strain evidence="3">A</strain>
    </source>
</reference>
<keyword evidence="3" id="KW-1185">Reference proteome</keyword>
<evidence type="ECO:0000256" key="1">
    <source>
        <dbReference type="SAM" id="Phobius"/>
    </source>
</evidence>
<dbReference type="Proteomes" id="UP000000758">
    <property type="component" value="Chromosome"/>
</dbReference>
<protein>
    <submittedName>
        <fullName evidence="2">Uncharacterized protein</fullName>
    </submittedName>
</protein>
<evidence type="ECO:0000313" key="3">
    <source>
        <dbReference type="Proteomes" id="UP000000758"/>
    </source>
</evidence>
<accession>A0RWX9</accession>
<dbReference type="AlphaFoldDB" id="A0RWX9"/>
<keyword evidence="1" id="KW-0472">Membrane</keyword>
<keyword evidence="1" id="KW-0812">Transmembrane</keyword>
<proteinExistence type="predicted"/>
<evidence type="ECO:0000313" key="2">
    <source>
        <dbReference type="EMBL" id="ABK77846.1"/>
    </source>
</evidence>
<name>A0RWX9_CENSY</name>
<feature type="transmembrane region" description="Helical" evidence="1">
    <location>
        <begin position="22"/>
        <end position="44"/>
    </location>
</feature>
<keyword evidence="1" id="KW-1133">Transmembrane helix</keyword>
<dbReference type="STRING" id="414004.CENSYa_1222"/>
<dbReference type="HOGENOM" id="CLU_195004_0_0_2"/>
<sequence length="81" mass="8462">MKFIRRDLILLGATGMIVTGTWLYIGPFALGVGAGIFFAIKGIASNRQAALNKKVGEGICAECGELIKDGKCPQCAGDSKS</sequence>
<dbReference type="EMBL" id="DP000238">
    <property type="protein sequence ID" value="ABK77846.1"/>
    <property type="molecule type" value="Genomic_DNA"/>
</dbReference>